<evidence type="ECO:0000313" key="4">
    <source>
        <dbReference type="Proteomes" id="UP001424441"/>
    </source>
</evidence>
<dbReference type="Proteomes" id="UP001424441">
    <property type="component" value="Unassembled WGS sequence"/>
</dbReference>
<name>A0ABP3RIX9_9HYPH</name>
<evidence type="ECO:0000313" key="3">
    <source>
        <dbReference type="EMBL" id="GAA0611439.1"/>
    </source>
</evidence>
<organism evidence="3 4">
    <name type="scientific">Paenochrobactrum glaciei</name>
    <dbReference type="NCBI Taxonomy" id="486407"/>
    <lineage>
        <taxon>Bacteria</taxon>
        <taxon>Pseudomonadati</taxon>
        <taxon>Pseudomonadota</taxon>
        <taxon>Alphaproteobacteria</taxon>
        <taxon>Hyphomicrobiales</taxon>
        <taxon>Brucellaceae</taxon>
        <taxon>Paenochrobactrum</taxon>
    </lineage>
</organism>
<evidence type="ECO:0000259" key="2">
    <source>
        <dbReference type="Pfam" id="PF01266"/>
    </source>
</evidence>
<keyword evidence="1" id="KW-0560">Oxidoreductase</keyword>
<dbReference type="PANTHER" id="PTHR13847:SF249">
    <property type="entry name" value="OXIDOREDUCTASE-RELATED"/>
    <property type="match status" value="1"/>
</dbReference>
<dbReference type="InterPro" id="IPR036188">
    <property type="entry name" value="FAD/NAD-bd_sf"/>
</dbReference>
<keyword evidence="4" id="KW-1185">Reference proteome</keyword>
<proteinExistence type="predicted"/>
<gene>
    <name evidence="3" type="ORF">GCM10008943_28720</name>
</gene>
<dbReference type="PRINTS" id="PR00420">
    <property type="entry name" value="RNGMNOXGNASE"/>
</dbReference>
<dbReference type="InterPro" id="IPR006076">
    <property type="entry name" value="FAD-dep_OxRdtase"/>
</dbReference>
<reference evidence="4" key="1">
    <citation type="journal article" date="2019" name="Int. J. Syst. Evol. Microbiol.">
        <title>The Global Catalogue of Microorganisms (GCM) 10K type strain sequencing project: providing services to taxonomists for standard genome sequencing and annotation.</title>
        <authorList>
            <consortium name="The Broad Institute Genomics Platform"/>
            <consortium name="The Broad Institute Genome Sequencing Center for Infectious Disease"/>
            <person name="Wu L."/>
            <person name="Ma J."/>
        </authorList>
    </citation>
    <scope>NUCLEOTIDE SEQUENCE [LARGE SCALE GENOMIC DNA]</scope>
    <source>
        <strain evidence="4">JCM 15115</strain>
    </source>
</reference>
<comment type="caution">
    <text evidence="3">The sequence shown here is derived from an EMBL/GenBank/DDBJ whole genome shotgun (WGS) entry which is preliminary data.</text>
</comment>
<dbReference type="EMBL" id="BAAADE010000008">
    <property type="protein sequence ID" value="GAA0611439.1"/>
    <property type="molecule type" value="Genomic_DNA"/>
</dbReference>
<dbReference type="SUPFAM" id="SSF51905">
    <property type="entry name" value="FAD/NAD(P)-binding domain"/>
    <property type="match status" value="1"/>
</dbReference>
<dbReference type="Gene3D" id="3.30.9.10">
    <property type="entry name" value="D-Amino Acid Oxidase, subunit A, domain 2"/>
    <property type="match status" value="1"/>
</dbReference>
<accession>A0ABP3RIX9</accession>
<dbReference type="RefSeq" id="WP_343806907.1">
    <property type="nucleotide sequence ID" value="NZ_BAAADE010000008.1"/>
</dbReference>
<protein>
    <submittedName>
        <fullName evidence="3">FAD-binding oxidoreductase</fullName>
    </submittedName>
</protein>
<dbReference type="Gene3D" id="3.50.50.60">
    <property type="entry name" value="FAD/NAD(P)-binding domain"/>
    <property type="match status" value="1"/>
</dbReference>
<dbReference type="Pfam" id="PF01266">
    <property type="entry name" value="DAO"/>
    <property type="match status" value="1"/>
</dbReference>
<evidence type="ECO:0000256" key="1">
    <source>
        <dbReference type="ARBA" id="ARBA00023002"/>
    </source>
</evidence>
<dbReference type="PANTHER" id="PTHR13847">
    <property type="entry name" value="SARCOSINE DEHYDROGENASE-RELATED"/>
    <property type="match status" value="1"/>
</dbReference>
<feature type="domain" description="FAD dependent oxidoreductase" evidence="2">
    <location>
        <begin position="30"/>
        <end position="384"/>
    </location>
</feature>
<sequence>MTESYPRSYYAATANKTAPFPRLDGDLDVDVAIIGGGFTGLASAVELAERGMRVAVLEANHIGWGASGRNGGQITGSLSGDKAMEREFARTLGKGAPEFVWNLRWRGHDIIRKRIEKYNIQCHLKFGHVFAAWKPSHIPELEEMEKNAHLHGMGDDVQLLRGADLAEYVGSEIYHAGLINRRNMHIHSLNLCFGEADAARSLGAQIFEGTPVEKIIYGKRPVLHTAFGRVTADKVLIAGNSYHKLAKSKLSGMLFPASLGIIATAPLSEEMARKVSPKDFSIYDTRFVLDYYRLTADRRMIFGSGTNYSGRDTDGLAESMRPTIEKTLPHLRGVDIEFAWHGMDGISVNRIPQLGNVTDNVYYAQGYSGHGIATSHIVGEIMANAISGDTRDLQVFANVKHWRFPVGRTLGNIGMAVGMWYFQMLEAWKDRAIKRL</sequence>